<keyword evidence="3" id="KW-1185">Reference proteome</keyword>
<gene>
    <name evidence="2" type="ORF">CRG98_013313</name>
</gene>
<dbReference type="AlphaFoldDB" id="A0A2I0KCM2"/>
<comment type="caution">
    <text evidence="2">The sequence shown here is derived from an EMBL/GenBank/DDBJ whole genome shotgun (WGS) entry which is preliminary data.</text>
</comment>
<dbReference type="Pfam" id="PF01080">
    <property type="entry name" value="Presenilin"/>
    <property type="match status" value="1"/>
</dbReference>
<dbReference type="PANTHER" id="PTHR10202">
    <property type="entry name" value="PRESENILIN"/>
    <property type="match status" value="1"/>
</dbReference>
<proteinExistence type="predicted"/>
<reference evidence="2 3" key="1">
    <citation type="submission" date="2017-11" db="EMBL/GenBank/DDBJ databases">
        <title>De-novo sequencing of pomegranate (Punica granatum L.) genome.</title>
        <authorList>
            <person name="Akparov Z."/>
            <person name="Amiraslanov A."/>
            <person name="Hajiyeva S."/>
            <person name="Abbasov M."/>
            <person name="Kaur K."/>
            <person name="Hamwieh A."/>
            <person name="Solovyev V."/>
            <person name="Salamov A."/>
            <person name="Braich B."/>
            <person name="Kosarev P."/>
            <person name="Mahmoud A."/>
            <person name="Hajiyev E."/>
            <person name="Babayeva S."/>
            <person name="Izzatullayeva V."/>
            <person name="Mammadov A."/>
            <person name="Mammadov A."/>
            <person name="Sharifova S."/>
            <person name="Ojaghi J."/>
            <person name="Eynullazada K."/>
            <person name="Bayramov B."/>
            <person name="Abdulazimova A."/>
            <person name="Shahmuradov I."/>
        </authorList>
    </citation>
    <scope>NUCLEOTIDE SEQUENCE [LARGE SCALE GENOMIC DNA]</scope>
    <source>
        <strain evidence="3">cv. AG2017</strain>
        <tissue evidence="2">Leaf</tissue>
    </source>
</reference>
<dbReference type="GO" id="GO:0042500">
    <property type="term" value="F:aspartic endopeptidase activity, intramembrane cleaving"/>
    <property type="evidence" value="ECO:0007669"/>
    <property type="project" value="InterPro"/>
</dbReference>
<dbReference type="InterPro" id="IPR001108">
    <property type="entry name" value="Peptidase_A22A"/>
</dbReference>
<keyword evidence="1" id="KW-0812">Transmembrane</keyword>
<organism evidence="2 3">
    <name type="scientific">Punica granatum</name>
    <name type="common">Pomegranate</name>
    <dbReference type="NCBI Taxonomy" id="22663"/>
    <lineage>
        <taxon>Eukaryota</taxon>
        <taxon>Viridiplantae</taxon>
        <taxon>Streptophyta</taxon>
        <taxon>Embryophyta</taxon>
        <taxon>Tracheophyta</taxon>
        <taxon>Spermatophyta</taxon>
        <taxon>Magnoliopsida</taxon>
        <taxon>eudicotyledons</taxon>
        <taxon>Gunneridae</taxon>
        <taxon>Pentapetalae</taxon>
        <taxon>rosids</taxon>
        <taxon>malvids</taxon>
        <taxon>Myrtales</taxon>
        <taxon>Lythraceae</taxon>
        <taxon>Punica</taxon>
    </lineage>
</organism>
<evidence type="ECO:0000313" key="3">
    <source>
        <dbReference type="Proteomes" id="UP000233551"/>
    </source>
</evidence>
<dbReference type="PANTHER" id="PTHR10202:SF13">
    <property type="entry name" value="PRESENILIN HOMOLOG"/>
    <property type="match status" value="1"/>
</dbReference>
<dbReference type="InterPro" id="IPR042524">
    <property type="entry name" value="Presenilin_C"/>
</dbReference>
<dbReference type="Gene3D" id="1.10.472.100">
    <property type="entry name" value="Presenilin"/>
    <property type="match status" value="1"/>
</dbReference>
<protein>
    <submittedName>
        <fullName evidence="2">Uncharacterized protein</fullName>
    </submittedName>
</protein>
<keyword evidence="1" id="KW-0472">Membrane</keyword>
<dbReference type="Proteomes" id="UP000233551">
    <property type="component" value="Unassembled WGS sequence"/>
</dbReference>
<dbReference type="STRING" id="22663.A0A2I0KCM2"/>
<dbReference type="GO" id="GO:0070765">
    <property type="term" value="C:gamma-secretase complex"/>
    <property type="evidence" value="ECO:0007669"/>
    <property type="project" value="TreeGrafter"/>
</dbReference>
<dbReference type="EMBL" id="PGOL01000681">
    <property type="protein sequence ID" value="PKI66287.1"/>
    <property type="molecule type" value="Genomic_DNA"/>
</dbReference>
<accession>A0A2I0KCM2</accession>
<evidence type="ECO:0000256" key="1">
    <source>
        <dbReference type="SAM" id="Phobius"/>
    </source>
</evidence>
<dbReference type="GO" id="GO:0016485">
    <property type="term" value="P:protein processing"/>
    <property type="evidence" value="ECO:0007669"/>
    <property type="project" value="InterPro"/>
</dbReference>
<sequence length="122" mass="13612">MDMYSEDTRSNLQFALSETRFYYVSHLARLGIGLGSSGAIKLGLGDFIFYSVLVGRAAMYDFMTVYACYLAIVARLGDDRGLRRHCQCSGARDRRFAGAVLGCVEERSRTRVSGMERESGEE</sequence>
<evidence type="ECO:0000313" key="2">
    <source>
        <dbReference type="EMBL" id="PKI66287.1"/>
    </source>
</evidence>
<feature type="transmembrane region" description="Helical" evidence="1">
    <location>
        <begin position="48"/>
        <end position="74"/>
    </location>
</feature>
<dbReference type="GO" id="GO:0006509">
    <property type="term" value="P:membrane protein ectodomain proteolysis"/>
    <property type="evidence" value="ECO:0007669"/>
    <property type="project" value="TreeGrafter"/>
</dbReference>
<name>A0A2I0KCM2_PUNGR</name>
<keyword evidence="1" id="KW-1133">Transmembrane helix</keyword>
<feature type="transmembrane region" description="Helical" evidence="1">
    <location>
        <begin position="21"/>
        <end position="42"/>
    </location>
</feature>